<comment type="similarity">
    <text evidence="4">Belongs to the TMEM98 family.</text>
</comment>
<evidence type="ECO:0000313" key="13">
    <source>
        <dbReference type="EnsemblMetazoa" id="XP_790373"/>
    </source>
</evidence>
<dbReference type="OMA" id="RQRYYQP"/>
<reference evidence="14" key="1">
    <citation type="submission" date="2015-02" db="EMBL/GenBank/DDBJ databases">
        <title>Genome sequencing for Strongylocentrotus purpuratus.</title>
        <authorList>
            <person name="Murali S."/>
            <person name="Liu Y."/>
            <person name="Vee V."/>
            <person name="English A."/>
            <person name="Wang M."/>
            <person name="Skinner E."/>
            <person name="Han Y."/>
            <person name="Muzny D.M."/>
            <person name="Worley K.C."/>
            <person name="Gibbs R.A."/>
        </authorList>
    </citation>
    <scope>NUCLEOTIDE SEQUENCE</scope>
</reference>
<keyword evidence="14" id="KW-1185">Reference proteome</keyword>
<evidence type="ECO:0000256" key="11">
    <source>
        <dbReference type="ARBA" id="ARBA00023136"/>
    </source>
</evidence>
<dbReference type="KEGG" id="spu:585453"/>
<evidence type="ECO:0000256" key="9">
    <source>
        <dbReference type="ARBA" id="ARBA00022824"/>
    </source>
</evidence>
<dbReference type="InterPro" id="IPR029668">
    <property type="entry name" value="TMEM98"/>
</dbReference>
<keyword evidence="11 12" id="KW-0472">Membrane</keyword>
<dbReference type="Gene3D" id="1.20.1410.10">
    <property type="entry name" value="I/LWEQ domain"/>
    <property type="match status" value="1"/>
</dbReference>
<dbReference type="GO" id="GO:0005615">
    <property type="term" value="C:extracellular space"/>
    <property type="evidence" value="ECO:0007669"/>
    <property type="project" value="UniProtKB-ARBA"/>
</dbReference>
<protein>
    <recommendedName>
        <fullName evidence="5">Transmembrane protein 98</fullName>
    </recommendedName>
</protein>
<evidence type="ECO:0000256" key="12">
    <source>
        <dbReference type="SAM" id="Phobius"/>
    </source>
</evidence>
<accession>A0A7M7RD12</accession>
<dbReference type="RefSeq" id="XP_790373.1">
    <property type="nucleotide sequence ID" value="XM_785280.5"/>
</dbReference>
<evidence type="ECO:0000256" key="8">
    <source>
        <dbReference type="ARBA" id="ARBA00022692"/>
    </source>
</evidence>
<keyword evidence="6" id="KW-1003">Cell membrane</keyword>
<dbReference type="FunFam" id="1.20.1410.10:FF:000003">
    <property type="entry name" value="Transmembrane protein 98"/>
    <property type="match status" value="1"/>
</dbReference>
<dbReference type="InParanoid" id="A0A7M7RD12"/>
<evidence type="ECO:0000256" key="1">
    <source>
        <dbReference type="ARBA" id="ARBA00004401"/>
    </source>
</evidence>
<keyword evidence="10 12" id="KW-1133">Transmembrane helix</keyword>
<dbReference type="PANTHER" id="PTHR32510">
    <property type="entry name" value="TRANSMEMBRANE PROTEIN 98"/>
    <property type="match status" value="1"/>
</dbReference>
<dbReference type="GO" id="GO:0005789">
    <property type="term" value="C:endoplasmic reticulum membrane"/>
    <property type="evidence" value="ECO:0007669"/>
    <property type="project" value="UniProtKB-SubCell"/>
</dbReference>
<dbReference type="AlphaFoldDB" id="A0A7M7RD12"/>
<dbReference type="EnsemblMetazoa" id="XM_785280">
    <property type="protein sequence ID" value="XP_790373"/>
    <property type="gene ID" value="LOC585453"/>
</dbReference>
<evidence type="ECO:0000313" key="14">
    <source>
        <dbReference type="Proteomes" id="UP000007110"/>
    </source>
</evidence>
<dbReference type="GO" id="GO:0005886">
    <property type="term" value="C:plasma membrane"/>
    <property type="evidence" value="ECO:0007669"/>
    <property type="project" value="UniProtKB-SubCell"/>
</dbReference>
<proteinExistence type="inferred from homology"/>
<organism evidence="13 14">
    <name type="scientific">Strongylocentrotus purpuratus</name>
    <name type="common">Purple sea urchin</name>
    <dbReference type="NCBI Taxonomy" id="7668"/>
    <lineage>
        <taxon>Eukaryota</taxon>
        <taxon>Metazoa</taxon>
        <taxon>Echinodermata</taxon>
        <taxon>Eleutherozoa</taxon>
        <taxon>Echinozoa</taxon>
        <taxon>Echinoidea</taxon>
        <taxon>Euechinoidea</taxon>
        <taxon>Echinacea</taxon>
        <taxon>Camarodonta</taxon>
        <taxon>Echinidea</taxon>
        <taxon>Strongylocentrotidae</taxon>
        <taxon>Strongylocentrotus</taxon>
    </lineage>
</organism>
<dbReference type="Proteomes" id="UP000007110">
    <property type="component" value="Unassembled WGS sequence"/>
</dbReference>
<name>A0A7M7RD12_STRPU</name>
<feature type="transmembrane region" description="Helical" evidence="12">
    <location>
        <begin position="6"/>
        <end position="28"/>
    </location>
</feature>
<evidence type="ECO:0000256" key="4">
    <source>
        <dbReference type="ARBA" id="ARBA00011024"/>
    </source>
</evidence>
<dbReference type="PANTHER" id="PTHR32510:SF3">
    <property type="entry name" value="TRANSMEMBRANE PROTEIN 98"/>
    <property type="match status" value="1"/>
</dbReference>
<evidence type="ECO:0000256" key="6">
    <source>
        <dbReference type="ARBA" id="ARBA00022475"/>
    </source>
</evidence>
<evidence type="ECO:0000256" key="10">
    <source>
        <dbReference type="ARBA" id="ARBA00022989"/>
    </source>
</evidence>
<keyword evidence="7" id="KW-0964">Secreted</keyword>
<dbReference type="CTD" id="26022"/>
<evidence type="ECO:0000256" key="2">
    <source>
        <dbReference type="ARBA" id="ARBA00004550"/>
    </source>
</evidence>
<keyword evidence="8 12" id="KW-0812">Transmembrane</keyword>
<evidence type="ECO:0000256" key="7">
    <source>
        <dbReference type="ARBA" id="ARBA00022525"/>
    </source>
</evidence>
<sequence length="245" mass="27151">MAMDIVVIVAIAILGLLFMASFVALIVACRHRCRVFDINIKESIHRKNSGRQNVSLVNDAEMPHEDFEVELRDVCANNNLEQILEDEDWVDDASGLMPHCIAILKTCHELTEKLVAMTMGNAHHPRTSDSLSDIVEVAKRINPRVDDVVKCMYPPIDPRLLEARSAALLLSLQHLVLVTKQACQMSSYVEWIDGSIKQMESHLQVLRDAAITWEATSTEGYQPQPVALGAVGPAPHVISLSSSHV</sequence>
<evidence type="ECO:0000256" key="3">
    <source>
        <dbReference type="ARBA" id="ARBA00004648"/>
    </source>
</evidence>
<comment type="subcellular location">
    <subcellularLocation>
        <location evidence="1">Cell membrane</location>
        <topology evidence="1">Single-pass type II membrane protein</topology>
    </subcellularLocation>
    <subcellularLocation>
        <location evidence="3">Endoplasmic reticulum membrane</location>
        <topology evidence="3">Single-pass type II membrane protein</topology>
    </subcellularLocation>
    <subcellularLocation>
        <location evidence="2">Secreted</location>
        <location evidence="2">Extracellular exosome</location>
    </subcellularLocation>
</comment>
<keyword evidence="9" id="KW-0256">Endoplasmic reticulum</keyword>
<reference evidence="13" key="2">
    <citation type="submission" date="2021-01" db="UniProtKB">
        <authorList>
            <consortium name="EnsemblMetazoa"/>
        </authorList>
    </citation>
    <scope>IDENTIFICATION</scope>
</reference>
<evidence type="ECO:0000256" key="5">
    <source>
        <dbReference type="ARBA" id="ARBA00014380"/>
    </source>
</evidence>
<dbReference type="FunCoup" id="A0A7M7RD12">
    <property type="interactions" value="1276"/>
</dbReference>
<dbReference type="GeneID" id="585453"/>
<dbReference type="GO" id="GO:0005783">
    <property type="term" value="C:endoplasmic reticulum"/>
    <property type="evidence" value="ECO:0000318"/>
    <property type="project" value="GO_Central"/>
</dbReference>